<dbReference type="EMBL" id="JABSTQ010009584">
    <property type="protein sequence ID" value="KAG0427885.1"/>
    <property type="molecule type" value="Genomic_DNA"/>
</dbReference>
<evidence type="ECO:0000313" key="1">
    <source>
        <dbReference type="EMBL" id="KAG0427885.1"/>
    </source>
</evidence>
<comment type="caution">
    <text evidence="1">The sequence shown here is derived from an EMBL/GenBank/DDBJ whole genome shotgun (WGS) entry which is preliminary data.</text>
</comment>
<organism evidence="1 2">
    <name type="scientific">Ixodes persulcatus</name>
    <name type="common">Taiga tick</name>
    <dbReference type="NCBI Taxonomy" id="34615"/>
    <lineage>
        <taxon>Eukaryota</taxon>
        <taxon>Metazoa</taxon>
        <taxon>Ecdysozoa</taxon>
        <taxon>Arthropoda</taxon>
        <taxon>Chelicerata</taxon>
        <taxon>Arachnida</taxon>
        <taxon>Acari</taxon>
        <taxon>Parasitiformes</taxon>
        <taxon>Ixodida</taxon>
        <taxon>Ixodoidea</taxon>
        <taxon>Ixodidae</taxon>
        <taxon>Ixodinae</taxon>
        <taxon>Ixodes</taxon>
    </lineage>
</organism>
<keyword evidence="2" id="KW-1185">Reference proteome</keyword>
<accession>A0AC60Q4S6</accession>
<protein>
    <submittedName>
        <fullName evidence="1">Uncharacterized protein</fullName>
    </submittedName>
</protein>
<reference evidence="1 2" key="1">
    <citation type="journal article" date="2020" name="Cell">
        <title>Large-Scale Comparative Analyses of Tick Genomes Elucidate Their Genetic Diversity and Vector Capacities.</title>
        <authorList>
            <consortium name="Tick Genome and Microbiome Consortium (TIGMIC)"/>
            <person name="Jia N."/>
            <person name="Wang J."/>
            <person name="Shi W."/>
            <person name="Du L."/>
            <person name="Sun Y."/>
            <person name="Zhan W."/>
            <person name="Jiang J.F."/>
            <person name="Wang Q."/>
            <person name="Zhang B."/>
            <person name="Ji P."/>
            <person name="Bell-Sakyi L."/>
            <person name="Cui X.M."/>
            <person name="Yuan T.T."/>
            <person name="Jiang B.G."/>
            <person name="Yang W.F."/>
            <person name="Lam T.T."/>
            <person name="Chang Q.C."/>
            <person name="Ding S.J."/>
            <person name="Wang X.J."/>
            <person name="Zhu J.G."/>
            <person name="Ruan X.D."/>
            <person name="Zhao L."/>
            <person name="Wei J.T."/>
            <person name="Ye R.Z."/>
            <person name="Que T.C."/>
            <person name="Du C.H."/>
            <person name="Zhou Y.H."/>
            <person name="Cheng J.X."/>
            <person name="Dai P.F."/>
            <person name="Guo W.B."/>
            <person name="Han X.H."/>
            <person name="Huang E.J."/>
            <person name="Li L.F."/>
            <person name="Wei W."/>
            <person name="Gao Y.C."/>
            <person name="Liu J.Z."/>
            <person name="Shao H.Z."/>
            <person name="Wang X."/>
            <person name="Wang C.C."/>
            <person name="Yang T.C."/>
            <person name="Huo Q.B."/>
            <person name="Li W."/>
            <person name="Chen H.Y."/>
            <person name="Chen S.E."/>
            <person name="Zhou L.G."/>
            <person name="Ni X.B."/>
            <person name="Tian J.H."/>
            <person name="Sheng Y."/>
            <person name="Liu T."/>
            <person name="Pan Y.S."/>
            <person name="Xia L.Y."/>
            <person name="Li J."/>
            <person name="Zhao F."/>
            <person name="Cao W.C."/>
        </authorList>
    </citation>
    <scope>NUCLEOTIDE SEQUENCE [LARGE SCALE GENOMIC DNA]</scope>
    <source>
        <strain evidence="1">Iper-2018</strain>
    </source>
</reference>
<gene>
    <name evidence="1" type="ORF">HPB47_025095</name>
</gene>
<evidence type="ECO:0000313" key="2">
    <source>
        <dbReference type="Proteomes" id="UP000805193"/>
    </source>
</evidence>
<proteinExistence type="predicted"/>
<dbReference type="Proteomes" id="UP000805193">
    <property type="component" value="Unassembled WGS sequence"/>
</dbReference>
<name>A0AC60Q4S6_IXOPE</name>
<sequence length="315" mass="35302">MPSVTAGLPAAASTAAASTGQRTGHFLGARGAPSAPKRANNRQKRSVRRATRPAMSPLFACTGNLSRRDSVPSVPGLVHLLRLFRRRRDTVRHVLGPECDDALPSYARCQRPDSDLSQWSVPSSARGPSNQSPGPPRESSRRASPWDALRAQQQQQQQQQQWQRRAPPKPEQLRSQCSQFKARARRLPTPLLMDSLKRCARRLYARTRLRAPSLASDNTWASSASRRRRRRRTKKPPALRLDGKAVLLGAPALPRPGRKPEVTARLWLKFFELQRDARRKGLRNERLLDNFRDDLKTEHMWSLVSPGGPDPVGGP</sequence>